<dbReference type="Pfam" id="PF00230">
    <property type="entry name" value="MIP"/>
    <property type="match status" value="1"/>
</dbReference>
<feature type="transmembrane region" description="Helical" evidence="9">
    <location>
        <begin position="25"/>
        <end position="48"/>
    </location>
</feature>
<protein>
    <submittedName>
        <fullName evidence="11">Aquaporin-8-like</fullName>
    </submittedName>
</protein>
<feature type="transmembrane region" description="Helical" evidence="9">
    <location>
        <begin position="148"/>
        <end position="168"/>
    </location>
</feature>
<gene>
    <name evidence="11" type="primary">LOC115822714</name>
</gene>
<dbReference type="PRINTS" id="PR02020">
    <property type="entry name" value="AQUAPORIN8"/>
</dbReference>
<evidence type="ECO:0000256" key="5">
    <source>
        <dbReference type="ARBA" id="ARBA00022737"/>
    </source>
</evidence>
<name>A0A6J2WE05_CHACN</name>
<dbReference type="GO" id="GO:0005886">
    <property type="term" value="C:plasma membrane"/>
    <property type="evidence" value="ECO:0007669"/>
    <property type="project" value="TreeGrafter"/>
</dbReference>
<evidence type="ECO:0000256" key="3">
    <source>
        <dbReference type="ARBA" id="ARBA00022448"/>
    </source>
</evidence>
<keyword evidence="3 8" id="KW-0813">Transport</keyword>
<sequence>MSSQPTGKTDFESNQKTSRTRYDKYALPCVAEFFGTALFVFTGCASVIENCSGVGRLQPALAHGVALSISVAITAGVSGGHMNPAVTLGVTLAGGLDIILLVPYWAAQFCGALVGAGLAKAVSSHEHFVNASGGAFSSIADNGQVGRAVVAEIVMTFYLVLTVCMSAINRQSRTSLAPFCIGLTVSVGILGAGGVSGGCLNPARALGPAVVANYWAYHWVYWVGPLVAAVLVGIVLRTLLGDPKIRLTFRKP</sequence>
<dbReference type="RefSeq" id="XP_030642489.1">
    <property type="nucleotide sequence ID" value="XM_030786629.1"/>
</dbReference>
<accession>A0A6J2WE05</accession>
<dbReference type="PANTHER" id="PTHR45665:SF9">
    <property type="entry name" value="AQUAPORIN-8"/>
    <property type="match status" value="1"/>
</dbReference>
<dbReference type="GeneID" id="115822714"/>
<dbReference type="AlphaFoldDB" id="A0A6J2WE05"/>
<comment type="subcellular location">
    <subcellularLocation>
        <location evidence="1">Endomembrane system</location>
        <topology evidence="1">Multi-pass membrane protein</topology>
    </subcellularLocation>
</comment>
<feature type="transmembrane region" description="Helical" evidence="9">
    <location>
        <begin position="85"/>
        <end position="106"/>
    </location>
</feature>
<dbReference type="SUPFAM" id="SSF81338">
    <property type="entry name" value="Aquaporin-like"/>
    <property type="match status" value="1"/>
</dbReference>
<dbReference type="FunFam" id="1.20.1080.10:FF:000019">
    <property type="entry name" value="AQuaPorin or aquaglyceroporin related"/>
    <property type="match status" value="1"/>
</dbReference>
<dbReference type="OrthoDB" id="3222at2759"/>
<dbReference type="Gene3D" id="1.20.1080.10">
    <property type="entry name" value="Glycerol uptake facilitator protein"/>
    <property type="match status" value="1"/>
</dbReference>
<feature type="transmembrane region" description="Helical" evidence="9">
    <location>
        <begin position="216"/>
        <end position="240"/>
    </location>
</feature>
<dbReference type="PANTHER" id="PTHR45665">
    <property type="entry name" value="AQUAPORIN-8"/>
    <property type="match status" value="1"/>
</dbReference>
<dbReference type="PROSITE" id="PS00221">
    <property type="entry name" value="MIP"/>
    <property type="match status" value="1"/>
</dbReference>
<dbReference type="GO" id="GO:0012505">
    <property type="term" value="C:endomembrane system"/>
    <property type="evidence" value="ECO:0007669"/>
    <property type="project" value="UniProtKB-SubCell"/>
</dbReference>
<dbReference type="InParanoid" id="A0A6J2WE05"/>
<evidence type="ECO:0000256" key="2">
    <source>
        <dbReference type="ARBA" id="ARBA00006175"/>
    </source>
</evidence>
<reference evidence="11" key="1">
    <citation type="submission" date="2025-08" db="UniProtKB">
        <authorList>
            <consortium name="RefSeq"/>
        </authorList>
    </citation>
    <scope>IDENTIFICATION</scope>
</reference>
<dbReference type="PRINTS" id="PR00783">
    <property type="entry name" value="MINTRINSICP"/>
</dbReference>
<dbReference type="Proteomes" id="UP000504632">
    <property type="component" value="Chromosome 10"/>
</dbReference>
<evidence type="ECO:0000256" key="8">
    <source>
        <dbReference type="RuleBase" id="RU000477"/>
    </source>
</evidence>
<keyword evidence="10" id="KW-1185">Reference proteome</keyword>
<evidence type="ECO:0000313" key="11">
    <source>
        <dbReference type="RefSeq" id="XP_030642489.1"/>
    </source>
</evidence>
<evidence type="ECO:0000313" key="10">
    <source>
        <dbReference type="Proteomes" id="UP000504632"/>
    </source>
</evidence>
<dbReference type="InterPro" id="IPR023277">
    <property type="entry name" value="Aquaporin_8"/>
</dbReference>
<organism evidence="10 11">
    <name type="scientific">Chanos chanos</name>
    <name type="common">Milkfish</name>
    <name type="synonym">Mugil chanos</name>
    <dbReference type="NCBI Taxonomy" id="29144"/>
    <lineage>
        <taxon>Eukaryota</taxon>
        <taxon>Metazoa</taxon>
        <taxon>Chordata</taxon>
        <taxon>Craniata</taxon>
        <taxon>Vertebrata</taxon>
        <taxon>Euteleostomi</taxon>
        <taxon>Actinopterygii</taxon>
        <taxon>Neopterygii</taxon>
        <taxon>Teleostei</taxon>
        <taxon>Ostariophysi</taxon>
        <taxon>Gonorynchiformes</taxon>
        <taxon>Chanidae</taxon>
        <taxon>Chanos</taxon>
    </lineage>
</organism>
<dbReference type="InterPro" id="IPR034294">
    <property type="entry name" value="Aquaporin_transptr"/>
</dbReference>
<dbReference type="InterPro" id="IPR000425">
    <property type="entry name" value="MIP"/>
</dbReference>
<evidence type="ECO:0000256" key="9">
    <source>
        <dbReference type="SAM" id="Phobius"/>
    </source>
</evidence>
<keyword evidence="5" id="KW-0677">Repeat</keyword>
<dbReference type="CDD" id="cd00333">
    <property type="entry name" value="MIP"/>
    <property type="match status" value="1"/>
</dbReference>
<proteinExistence type="inferred from homology"/>
<feature type="transmembrane region" description="Helical" evidence="9">
    <location>
        <begin position="175"/>
        <end position="196"/>
    </location>
</feature>
<dbReference type="GO" id="GO:0019755">
    <property type="term" value="P:one-carbon compound transport"/>
    <property type="evidence" value="ECO:0007669"/>
    <property type="project" value="UniProtKB-ARBA"/>
</dbReference>
<keyword evidence="7 9" id="KW-0472">Membrane</keyword>
<dbReference type="InterPro" id="IPR023271">
    <property type="entry name" value="Aquaporin-like"/>
</dbReference>
<dbReference type="InterPro" id="IPR022357">
    <property type="entry name" value="MIP_CS"/>
</dbReference>
<evidence type="ECO:0000256" key="1">
    <source>
        <dbReference type="ARBA" id="ARBA00004127"/>
    </source>
</evidence>
<evidence type="ECO:0000256" key="7">
    <source>
        <dbReference type="ARBA" id="ARBA00023136"/>
    </source>
</evidence>
<evidence type="ECO:0000256" key="6">
    <source>
        <dbReference type="ARBA" id="ARBA00022989"/>
    </source>
</evidence>
<keyword evidence="4 8" id="KW-0812">Transmembrane</keyword>
<dbReference type="GO" id="GO:0015250">
    <property type="term" value="F:water channel activity"/>
    <property type="evidence" value="ECO:0007669"/>
    <property type="project" value="TreeGrafter"/>
</dbReference>
<keyword evidence="6 9" id="KW-1133">Transmembrane helix</keyword>
<feature type="transmembrane region" description="Helical" evidence="9">
    <location>
        <begin position="60"/>
        <end position="78"/>
    </location>
</feature>
<evidence type="ECO:0000256" key="4">
    <source>
        <dbReference type="ARBA" id="ARBA00022692"/>
    </source>
</evidence>
<comment type="similarity">
    <text evidence="2 8">Belongs to the MIP/aquaporin (TC 1.A.8) family.</text>
</comment>
<dbReference type="GO" id="GO:0005737">
    <property type="term" value="C:cytoplasm"/>
    <property type="evidence" value="ECO:0007669"/>
    <property type="project" value="UniProtKB-ARBA"/>
</dbReference>